<dbReference type="EMBL" id="OB660396">
    <property type="protein sequence ID" value="CAD7224557.1"/>
    <property type="molecule type" value="Genomic_DNA"/>
</dbReference>
<feature type="compositionally biased region" description="Polar residues" evidence="1">
    <location>
        <begin position="298"/>
        <end position="310"/>
    </location>
</feature>
<keyword evidence="2" id="KW-0472">Membrane</keyword>
<evidence type="ECO:0000256" key="2">
    <source>
        <dbReference type="SAM" id="Phobius"/>
    </source>
</evidence>
<accession>A0A7R8W471</accession>
<feature type="region of interest" description="Disordered" evidence="1">
    <location>
        <begin position="454"/>
        <end position="481"/>
    </location>
</feature>
<dbReference type="AlphaFoldDB" id="A0A7R8W471"/>
<feature type="chain" id="PRO_5043501442" evidence="3">
    <location>
        <begin position="23"/>
        <end position="481"/>
    </location>
</feature>
<keyword evidence="2" id="KW-1133">Transmembrane helix</keyword>
<organism evidence="4">
    <name type="scientific">Cyprideis torosa</name>
    <dbReference type="NCBI Taxonomy" id="163714"/>
    <lineage>
        <taxon>Eukaryota</taxon>
        <taxon>Metazoa</taxon>
        <taxon>Ecdysozoa</taxon>
        <taxon>Arthropoda</taxon>
        <taxon>Crustacea</taxon>
        <taxon>Oligostraca</taxon>
        <taxon>Ostracoda</taxon>
        <taxon>Podocopa</taxon>
        <taxon>Podocopida</taxon>
        <taxon>Cytherocopina</taxon>
        <taxon>Cytheroidea</taxon>
        <taxon>Cytherideidae</taxon>
        <taxon>Cyprideis</taxon>
    </lineage>
</organism>
<keyword evidence="2" id="KW-0812">Transmembrane</keyword>
<evidence type="ECO:0000256" key="1">
    <source>
        <dbReference type="SAM" id="MobiDB-lite"/>
    </source>
</evidence>
<feature type="region of interest" description="Disordered" evidence="1">
    <location>
        <begin position="148"/>
        <end position="172"/>
    </location>
</feature>
<reference evidence="4" key="1">
    <citation type="submission" date="2020-11" db="EMBL/GenBank/DDBJ databases">
        <authorList>
            <person name="Tran Van P."/>
        </authorList>
    </citation>
    <scope>NUCLEOTIDE SEQUENCE</scope>
</reference>
<sequence>MPLPAPFSRFLLLLLYAHQVFCANLLSTQKTPSSHRHAEVVTTGAETSENLQDTLQLRESTTTVNTLVYMEQIRRSQTAIHRFSLGHIAVGTLISCLISLGVLGTIFIVKKFRTGDQRLESRPHSSASEEGDSTLTTIVNTVLSSGDGSPLPDQFSCEGPPSHQDEKSSKTALKTTTIRILGRSADDNTISSEDYEGGGTNGILLLHQKKETNEMHQLLPPLAPQKPDCKAKEEIIWTKYSEQISSLCSSNEGFFFADLDMEQPYSTSPLHNEAVDENDEQPFGGRMEAEEEEASLPPSFSQSETPNFSDTRNLSFLSSIFDERPSDHKTDTRGGGRQRWSQSLPSYLLEPRNLFVIELSDDLYRDSTLLVTCAKPLRPPAFFPSFGSNLDVTRETSRTSHPSSSVSLPPRLQALSSSTFRSFSLYLQPIVRASDDSTTPSFFSDPLILPGTSEPFLFRPDGDNSNCTNSPSPMPNEEMEG</sequence>
<keyword evidence="3" id="KW-0732">Signal</keyword>
<feature type="region of interest" description="Disordered" evidence="1">
    <location>
        <begin position="287"/>
        <end position="310"/>
    </location>
</feature>
<evidence type="ECO:0000313" key="4">
    <source>
        <dbReference type="EMBL" id="CAD7224557.1"/>
    </source>
</evidence>
<feature type="transmembrane region" description="Helical" evidence="2">
    <location>
        <begin position="88"/>
        <end position="109"/>
    </location>
</feature>
<gene>
    <name evidence="4" type="ORF">CTOB1V02_LOCUS2514</name>
</gene>
<evidence type="ECO:0000256" key="3">
    <source>
        <dbReference type="SAM" id="SignalP"/>
    </source>
</evidence>
<feature type="signal peptide" evidence="3">
    <location>
        <begin position="1"/>
        <end position="22"/>
    </location>
</feature>
<proteinExistence type="predicted"/>
<protein>
    <submittedName>
        <fullName evidence="4">Uncharacterized protein</fullName>
    </submittedName>
</protein>
<name>A0A7R8W471_9CRUS</name>